<organism evidence="1 2">
    <name type="scientific">Thanatephorus cucumeris (strain AG1-IB / isolate 7/3/14)</name>
    <name type="common">Lettuce bottom rot fungus</name>
    <name type="synonym">Rhizoctonia solani</name>
    <dbReference type="NCBI Taxonomy" id="1108050"/>
    <lineage>
        <taxon>Eukaryota</taxon>
        <taxon>Fungi</taxon>
        <taxon>Dikarya</taxon>
        <taxon>Basidiomycota</taxon>
        <taxon>Agaricomycotina</taxon>
        <taxon>Agaricomycetes</taxon>
        <taxon>Cantharellales</taxon>
        <taxon>Ceratobasidiaceae</taxon>
        <taxon>Rhizoctonia</taxon>
        <taxon>Rhizoctonia solani AG-1</taxon>
    </lineage>
</organism>
<evidence type="ECO:0000313" key="1">
    <source>
        <dbReference type="EMBL" id="CEL61269.1"/>
    </source>
</evidence>
<accession>A0A0B7FWJ9</accession>
<dbReference type="OrthoDB" id="3266451at2759"/>
<reference evidence="1 2" key="1">
    <citation type="submission" date="2014-11" db="EMBL/GenBank/DDBJ databases">
        <authorList>
            <person name="Wibberg Daniel"/>
        </authorList>
    </citation>
    <scope>NUCLEOTIDE SEQUENCE [LARGE SCALE GENOMIC DNA]</scope>
    <source>
        <strain evidence="1">Rhizoctonia solani AG1-IB 7/3/14</strain>
    </source>
</reference>
<dbReference type="AlphaFoldDB" id="A0A0B7FWJ9"/>
<gene>
    <name evidence="1" type="ORF">RSOLAG1IB_09891</name>
</gene>
<dbReference type="EMBL" id="LN679152">
    <property type="protein sequence ID" value="CEL61269.1"/>
    <property type="molecule type" value="Genomic_DNA"/>
</dbReference>
<evidence type="ECO:0008006" key="3">
    <source>
        <dbReference type="Google" id="ProtNLM"/>
    </source>
</evidence>
<sequence length="564" mass="63380">MIEELATASVLLQRALERYLAACSAVQKSCAFGDLPPELANRVVQELELVPTYESMLRYANSSIRYARNALPFTPINSLPYEVMSHIFGLVVGDNCSLYQVQSTGCKVRSKYPDILARVCSHWRHIALGLRTFWSHIDIFFDDSFNTPSISRADIHALRAGETPLFLHVHLSNTAQQSSFDSATLQSIAAIAPRTWAFDITSETPHRNLLETTFETVLRYCTPGMLTKLTVKSLPAFENTINQFILARLGIDSASHVDVNNQNLIVGLPAQYLDDAMLHLNSLNMERVFIPWYSRAYHNLSELRLTTGSGGLEREGGTILESDLIVILRSSPLLQSLELGLVVLGGVPTTTPVEPIVLHHIEMLKVVVQVPGRNPLSLRESELGTLLRWISPGPKLLRLSIINFPGVIWTVEAPLFKGELVRDFFRRSNVATVTAKWLNADHQIADLWNAAPTIKCMILEELERRSLVGRGFQVTDSSAYLETLYMLKSDITILWDVILALKPRRVFLWNCYGHFTAHSEPPNATPRMSQSLIIPSNVKSQLSHIPTIQFLERDPRILDECEFE</sequence>
<dbReference type="Gene3D" id="1.20.1280.50">
    <property type="match status" value="1"/>
</dbReference>
<name>A0A0B7FWJ9_THACB</name>
<dbReference type="STRING" id="1108050.A0A0B7FWJ9"/>
<proteinExistence type="predicted"/>
<evidence type="ECO:0000313" key="2">
    <source>
        <dbReference type="Proteomes" id="UP000059188"/>
    </source>
</evidence>
<protein>
    <recommendedName>
        <fullName evidence="3">F-box domain-containing protein</fullName>
    </recommendedName>
</protein>
<dbReference type="Proteomes" id="UP000059188">
    <property type="component" value="Unassembled WGS sequence"/>
</dbReference>
<keyword evidence="2" id="KW-1185">Reference proteome</keyword>